<dbReference type="HOGENOM" id="CLU_2367100_0_0_0"/>
<reference evidence="2" key="1">
    <citation type="journal article" date="2015" name="PeerJ">
        <title>First genomic representation of candidate bacterial phylum KSB3 points to enhanced environmental sensing as a trigger of wastewater bulking.</title>
        <authorList>
            <person name="Sekiguchi Y."/>
            <person name="Ohashi A."/>
            <person name="Parks D.H."/>
            <person name="Yamauchi T."/>
            <person name="Tyson G.W."/>
            <person name="Hugenholtz P."/>
        </authorList>
    </citation>
    <scope>NUCLEOTIDE SEQUENCE [LARGE SCALE GENOMIC DNA]</scope>
</reference>
<feature type="compositionally biased region" description="Polar residues" evidence="1">
    <location>
        <begin position="66"/>
        <end position="77"/>
    </location>
</feature>
<name>A0A081C7L0_VECG1</name>
<keyword evidence="3" id="KW-1185">Reference proteome</keyword>
<feature type="region of interest" description="Disordered" evidence="1">
    <location>
        <begin position="60"/>
        <end position="95"/>
    </location>
</feature>
<evidence type="ECO:0000313" key="2">
    <source>
        <dbReference type="EMBL" id="GAK60565.1"/>
    </source>
</evidence>
<protein>
    <submittedName>
        <fullName evidence="2">Uncharacterized protein</fullName>
    </submittedName>
</protein>
<dbReference type="AlphaFoldDB" id="A0A081C7L0"/>
<organism evidence="2">
    <name type="scientific">Vecturithrix granuli</name>
    <dbReference type="NCBI Taxonomy" id="1499967"/>
    <lineage>
        <taxon>Bacteria</taxon>
        <taxon>Candidatus Moduliflexota</taxon>
        <taxon>Candidatus Vecturitrichia</taxon>
        <taxon>Candidatus Vecturitrichales</taxon>
        <taxon>Candidatus Vecturitrichaceae</taxon>
        <taxon>Candidatus Vecturithrix</taxon>
    </lineage>
</organism>
<dbReference type="EMBL" id="DF820473">
    <property type="protein sequence ID" value="GAK60565.1"/>
    <property type="molecule type" value="Genomic_DNA"/>
</dbReference>
<dbReference type="Proteomes" id="UP000030661">
    <property type="component" value="Unassembled WGS sequence"/>
</dbReference>
<gene>
    <name evidence="2" type="ORF">U27_00462</name>
</gene>
<proteinExistence type="predicted"/>
<evidence type="ECO:0000313" key="3">
    <source>
        <dbReference type="Proteomes" id="UP000030661"/>
    </source>
</evidence>
<evidence type="ECO:0000256" key="1">
    <source>
        <dbReference type="SAM" id="MobiDB-lite"/>
    </source>
</evidence>
<accession>A0A081C7L0</accession>
<sequence>MNITRKDGSSNKRTWLLVLLLFGMLLVMFLLSENLEQGDVPGVPKSEEIPLLPTVASLAQDAPTPDNLSVESVTPVNAASPRRGTVQESNQKPSR</sequence>
<feature type="compositionally biased region" description="Polar residues" evidence="1">
    <location>
        <begin position="86"/>
        <end position="95"/>
    </location>
</feature>